<sequence length="193" mass="21009">MAMSSTSSRLSENMMATSHLVSEAMANARPITYAEADTPQTSSEPGDETAAAASATARYRTVIRIYMLSTGDDPGSVCELKGSIRTNAGGQTNVRSISEELQVKKNWSSENGGLGHLLASVTRETVFVPATFSGYLYEEGNIVQGDRVILNYAIDFSTTGIDWANGSAWKVKSYNTGDKRYACHFWWRVTKLA</sequence>
<keyword evidence="2" id="KW-1185">Reference proteome</keyword>
<name>A0ABQ9NQ68_9PEZI</name>
<comment type="caution">
    <text evidence="1">The sequence shown here is derived from an EMBL/GenBank/DDBJ whole genome shotgun (WGS) entry which is preliminary data.</text>
</comment>
<evidence type="ECO:0000313" key="1">
    <source>
        <dbReference type="EMBL" id="KAJ9664079.1"/>
    </source>
</evidence>
<organism evidence="1 2">
    <name type="scientific">Coniosporium apollinis</name>
    <dbReference type="NCBI Taxonomy" id="61459"/>
    <lineage>
        <taxon>Eukaryota</taxon>
        <taxon>Fungi</taxon>
        <taxon>Dikarya</taxon>
        <taxon>Ascomycota</taxon>
        <taxon>Pezizomycotina</taxon>
        <taxon>Dothideomycetes</taxon>
        <taxon>Dothideomycetes incertae sedis</taxon>
        <taxon>Coniosporium</taxon>
    </lineage>
</organism>
<evidence type="ECO:0000313" key="2">
    <source>
        <dbReference type="Proteomes" id="UP001172684"/>
    </source>
</evidence>
<protein>
    <submittedName>
        <fullName evidence="1">Uncharacterized protein</fullName>
    </submittedName>
</protein>
<reference evidence="1" key="1">
    <citation type="submission" date="2022-10" db="EMBL/GenBank/DDBJ databases">
        <title>Culturing micro-colonial fungi from biological soil crusts in the Mojave desert and describing Neophaeococcomyces mojavensis, and introducing the new genera and species Taxawa tesnikishii.</title>
        <authorList>
            <person name="Kurbessoian T."/>
            <person name="Stajich J.E."/>
        </authorList>
    </citation>
    <scope>NUCLEOTIDE SEQUENCE</scope>
    <source>
        <strain evidence="1">TK_1</strain>
    </source>
</reference>
<proteinExistence type="predicted"/>
<dbReference type="Proteomes" id="UP001172684">
    <property type="component" value="Unassembled WGS sequence"/>
</dbReference>
<dbReference type="EMBL" id="JAPDRL010000039">
    <property type="protein sequence ID" value="KAJ9664079.1"/>
    <property type="molecule type" value="Genomic_DNA"/>
</dbReference>
<gene>
    <name evidence="1" type="ORF">H2201_005319</name>
</gene>
<accession>A0ABQ9NQ68</accession>